<dbReference type="PANTHER" id="PTHR35339">
    <property type="entry name" value="LINALOOL DEHYDRATASE_ISOMERASE DOMAIN-CONTAINING PROTEIN"/>
    <property type="match status" value="1"/>
</dbReference>
<evidence type="ECO:0000256" key="1">
    <source>
        <dbReference type="SAM" id="MobiDB-lite"/>
    </source>
</evidence>
<gene>
    <name evidence="3" type="ORF">ITP53_51565</name>
</gene>
<dbReference type="InterPro" id="IPR049349">
    <property type="entry name" value="DUF2264_N"/>
</dbReference>
<protein>
    <submittedName>
        <fullName evidence="3">DUF2264 domain-containing protein</fullName>
    </submittedName>
</protein>
<comment type="caution">
    <text evidence="3">The sequence shown here is derived from an EMBL/GenBank/DDBJ whole genome shotgun (WGS) entry which is preliminary data.</text>
</comment>
<dbReference type="Proteomes" id="UP000605361">
    <property type="component" value="Unassembled WGS sequence"/>
</dbReference>
<dbReference type="PANTHER" id="PTHR35339:SF4">
    <property type="entry name" value="LINALOOL DEHYDRATASE_ISOMERASE DOMAIN-CONTAINING PROTEIN"/>
    <property type="match status" value="1"/>
</dbReference>
<proteinExistence type="predicted"/>
<evidence type="ECO:0000259" key="2">
    <source>
        <dbReference type="Pfam" id="PF10022"/>
    </source>
</evidence>
<keyword evidence="4" id="KW-1185">Reference proteome</keyword>
<dbReference type="InterPro" id="IPR016624">
    <property type="entry name" value="UCP014753"/>
</dbReference>
<reference evidence="3" key="1">
    <citation type="submission" date="2020-11" db="EMBL/GenBank/DDBJ databases">
        <title>Whole-genome analyses of Nonomuraea sp. K274.</title>
        <authorList>
            <person name="Veyisoglu A."/>
        </authorList>
    </citation>
    <scope>NUCLEOTIDE SEQUENCE</scope>
    <source>
        <strain evidence="3">K274</strain>
    </source>
</reference>
<feature type="domain" description="DUF2264" evidence="2">
    <location>
        <begin position="32"/>
        <end position="379"/>
    </location>
</feature>
<feature type="region of interest" description="Disordered" evidence="1">
    <location>
        <begin position="407"/>
        <end position="436"/>
    </location>
</feature>
<dbReference type="PIRSF" id="PIRSF014753">
    <property type="entry name" value="UCP014753"/>
    <property type="match status" value="1"/>
</dbReference>
<feature type="region of interest" description="Disordered" evidence="1">
    <location>
        <begin position="1"/>
        <end position="24"/>
    </location>
</feature>
<organism evidence="3 4">
    <name type="scientific">Nonomuraea cypriaca</name>
    <dbReference type="NCBI Taxonomy" id="1187855"/>
    <lineage>
        <taxon>Bacteria</taxon>
        <taxon>Bacillati</taxon>
        <taxon>Actinomycetota</taxon>
        <taxon>Actinomycetes</taxon>
        <taxon>Streptosporangiales</taxon>
        <taxon>Streptosporangiaceae</taxon>
        <taxon>Nonomuraea</taxon>
    </lineage>
</organism>
<name>A0A931AJE4_9ACTN</name>
<evidence type="ECO:0000313" key="4">
    <source>
        <dbReference type="Proteomes" id="UP000605361"/>
    </source>
</evidence>
<dbReference type="Pfam" id="PF10022">
    <property type="entry name" value="DUF2264"/>
    <property type="match status" value="1"/>
</dbReference>
<evidence type="ECO:0000313" key="3">
    <source>
        <dbReference type="EMBL" id="MBF8193981.1"/>
    </source>
</evidence>
<dbReference type="EMBL" id="JADOGI010000340">
    <property type="protein sequence ID" value="MBF8193981.1"/>
    <property type="molecule type" value="Genomic_DNA"/>
</dbReference>
<sequence length="658" mass="70590">MSRDDREDGVTMALPNWLPPEDRRRSPFTGWTRAHWETVADHWLLPLRDHASPGHALITPPGRPSHSGIHSDGLEGFARSFVLAASRIATGDDPHDHAGFYAEGLRNGTSAHAPDAWPRGRGIGETGPGNGQPIVEAAVLALALHLSRAVIWDALDDDVRDRAADWLRHHAQRRAPRSNWLLFPAAAEAFLRSVGADTDGCANAERVAELEEWYAGDGWYTDGDGRHVDHYNAYVIHPLLGLWYRLTGDDAGLARWRQRLAEFVARYAPLFAPDGAPMYQGRSLTYRPAVLAPLWTAVAEGVSPLAPGASRRLASGTLRYFVNAGVGATGPLTLGWYAAEHLPSVQRYSGPGSPYYAGLGFLGLALPADHPEWTAAESPQPSDAGTPTLALPSVGWLVHGHDGIVRLANHGSDHQPAQPPPDSDVDDPQYTRFGYSTHTTPGLGRAAVEGIDNHVALLDAAGRPSRRGPIRGHTVGDGYAASWHVPQRDGRPVGTRIVTASMVDGPWELRCHLVDGPAGPLREGGHLLTGVEPLRAHTGTAVEAATAEVDAVAEVERADGLYAAVIGLHGYDASGVARYDDVSAMGRWSAVPYLLATRQDGPTVHVAAHLLARSVRPAEWPSAVTVKVHDTVVMVTWASGRTRSVDLATLFVDDAGLC</sequence>
<accession>A0A931AJE4</accession>
<dbReference type="RefSeq" id="WP_195902823.1">
    <property type="nucleotide sequence ID" value="NZ_JADOGI010000340.1"/>
</dbReference>
<dbReference type="AlphaFoldDB" id="A0A931AJE4"/>